<dbReference type="Proteomes" id="UP000887579">
    <property type="component" value="Unplaced"/>
</dbReference>
<protein>
    <submittedName>
        <fullName evidence="2">C-type lectin domain-containing protein</fullName>
    </submittedName>
</protein>
<accession>A0AC34GSU6</accession>
<reference evidence="2" key="1">
    <citation type="submission" date="2022-11" db="UniProtKB">
        <authorList>
            <consortium name="WormBaseParasite"/>
        </authorList>
    </citation>
    <scope>IDENTIFICATION</scope>
</reference>
<proteinExistence type="predicted"/>
<sequence length="165" mass="18400">MFENLFISEKAASNFTESSIDDFWFGANAALKPGTWSWMDGTVFDFNDWDKGQPQNKTGNFCGAVNIQSGQWSSENCIKKKPFVCLSVGQAVATTTTTKKAPKTTTSSKMPCLWGWTFYKNTGYCYNVFRASYQWLMAEESCTIDGAHLASIHSLDEAKFLAGIF</sequence>
<name>A0AC34GSU6_9BILA</name>
<evidence type="ECO:0000313" key="1">
    <source>
        <dbReference type="Proteomes" id="UP000887579"/>
    </source>
</evidence>
<dbReference type="WBParaSite" id="ES5_v2.g7838.t1">
    <property type="protein sequence ID" value="ES5_v2.g7838.t1"/>
    <property type="gene ID" value="ES5_v2.g7838"/>
</dbReference>
<evidence type="ECO:0000313" key="2">
    <source>
        <dbReference type="WBParaSite" id="ES5_v2.g7838.t1"/>
    </source>
</evidence>
<organism evidence="1 2">
    <name type="scientific">Panagrolaimus sp. ES5</name>
    <dbReference type="NCBI Taxonomy" id="591445"/>
    <lineage>
        <taxon>Eukaryota</taxon>
        <taxon>Metazoa</taxon>
        <taxon>Ecdysozoa</taxon>
        <taxon>Nematoda</taxon>
        <taxon>Chromadorea</taxon>
        <taxon>Rhabditida</taxon>
        <taxon>Tylenchina</taxon>
        <taxon>Panagrolaimomorpha</taxon>
        <taxon>Panagrolaimoidea</taxon>
        <taxon>Panagrolaimidae</taxon>
        <taxon>Panagrolaimus</taxon>
    </lineage>
</organism>